<dbReference type="PROSITE" id="PS50259">
    <property type="entry name" value="G_PROTEIN_RECEP_F3_4"/>
    <property type="match status" value="1"/>
</dbReference>
<dbReference type="PRINTS" id="PR01177">
    <property type="entry name" value="GABAB1RECPTR"/>
</dbReference>
<evidence type="ECO:0000256" key="2">
    <source>
        <dbReference type="ARBA" id="ARBA00022475"/>
    </source>
</evidence>
<dbReference type="GO" id="GO:0007214">
    <property type="term" value="P:gamma-aminobutyric acid signaling pathway"/>
    <property type="evidence" value="ECO:0007669"/>
    <property type="project" value="TreeGrafter"/>
</dbReference>
<organism evidence="15 16">
    <name type="scientific">Haemaphysalis longicornis</name>
    <name type="common">Bush tick</name>
    <dbReference type="NCBI Taxonomy" id="44386"/>
    <lineage>
        <taxon>Eukaryota</taxon>
        <taxon>Metazoa</taxon>
        <taxon>Ecdysozoa</taxon>
        <taxon>Arthropoda</taxon>
        <taxon>Chelicerata</taxon>
        <taxon>Arachnida</taxon>
        <taxon>Acari</taxon>
        <taxon>Parasitiformes</taxon>
        <taxon>Ixodida</taxon>
        <taxon>Ixodoidea</taxon>
        <taxon>Ixodidae</taxon>
        <taxon>Haemaphysalinae</taxon>
        <taxon>Haemaphysalis</taxon>
    </lineage>
</organism>
<dbReference type="PRINTS" id="PR01176">
    <property type="entry name" value="GABABRECEPTR"/>
</dbReference>
<keyword evidence="9" id="KW-0325">Glycoprotein</keyword>
<evidence type="ECO:0000313" key="15">
    <source>
        <dbReference type="EMBL" id="KAH9366446.1"/>
    </source>
</evidence>
<dbReference type="FunFam" id="3.40.50.2300:FF:000063">
    <property type="entry name" value="Gamma-aminobutyric acid type B receptor subunit"/>
    <property type="match status" value="1"/>
</dbReference>
<dbReference type="PANTHER" id="PTHR10519:SF74">
    <property type="entry name" value="GAMMA-AMINOBUTYRIC ACID TYPE B RECEPTOR SUBUNIT 2"/>
    <property type="match status" value="1"/>
</dbReference>
<feature type="region of interest" description="Disordered" evidence="12">
    <location>
        <begin position="1"/>
        <end position="20"/>
    </location>
</feature>
<keyword evidence="7 13" id="KW-0472">Membrane</keyword>
<evidence type="ECO:0000256" key="12">
    <source>
        <dbReference type="SAM" id="MobiDB-lite"/>
    </source>
</evidence>
<evidence type="ECO:0000256" key="1">
    <source>
        <dbReference type="ARBA" id="ARBA00004651"/>
    </source>
</evidence>
<dbReference type="CDD" id="cd06366">
    <property type="entry name" value="PBP1_GABAb_receptor"/>
    <property type="match status" value="1"/>
</dbReference>
<feature type="transmembrane region" description="Helical" evidence="13">
    <location>
        <begin position="389"/>
        <end position="408"/>
    </location>
</feature>
<evidence type="ECO:0000256" key="11">
    <source>
        <dbReference type="ARBA" id="ARBA00073785"/>
    </source>
</evidence>
<feature type="domain" description="G-protein coupled receptors family 3 profile" evidence="14">
    <location>
        <begin position="371"/>
        <end position="520"/>
    </location>
</feature>
<comment type="subcellular location">
    <subcellularLocation>
        <location evidence="1">Cell membrane</location>
        <topology evidence="1">Multi-pass membrane protein</topology>
    </subcellularLocation>
</comment>
<feature type="compositionally biased region" description="Basic residues" evidence="12">
    <location>
        <begin position="1"/>
        <end position="12"/>
    </location>
</feature>
<dbReference type="Pfam" id="PF01094">
    <property type="entry name" value="ANF_receptor"/>
    <property type="match status" value="1"/>
</dbReference>
<comment type="caution">
    <text evidence="15">The sequence shown here is derived from an EMBL/GenBank/DDBJ whole genome shotgun (WGS) entry which is preliminary data.</text>
</comment>
<evidence type="ECO:0000256" key="5">
    <source>
        <dbReference type="ARBA" id="ARBA00022989"/>
    </source>
</evidence>
<evidence type="ECO:0000256" key="4">
    <source>
        <dbReference type="ARBA" id="ARBA00022729"/>
    </source>
</evidence>
<dbReference type="InterPro" id="IPR002455">
    <property type="entry name" value="GPCR3_GABA-B"/>
</dbReference>
<dbReference type="InterPro" id="IPR017978">
    <property type="entry name" value="GPCR_3_C"/>
</dbReference>
<evidence type="ECO:0000256" key="6">
    <source>
        <dbReference type="ARBA" id="ARBA00023040"/>
    </source>
</evidence>
<feature type="transmembrane region" description="Helical" evidence="13">
    <location>
        <begin position="355"/>
        <end position="377"/>
    </location>
</feature>
<dbReference type="EMBL" id="JABSTR010000004">
    <property type="protein sequence ID" value="KAH9366446.1"/>
    <property type="molecule type" value="Genomic_DNA"/>
</dbReference>
<dbReference type="AlphaFoldDB" id="A0A9J6FJM8"/>
<feature type="transmembrane region" description="Helical" evidence="13">
    <location>
        <begin position="428"/>
        <end position="447"/>
    </location>
</feature>
<evidence type="ECO:0000256" key="10">
    <source>
        <dbReference type="ARBA" id="ARBA00023224"/>
    </source>
</evidence>
<keyword evidence="16" id="KW-1185">Reference proteome</keyword>
<feature type="transmembrane region" description="Helical" evidence="13">
    <location>
        <begin position="468"/>
        <end position="489"/>
    </location>
</feature>
<dbReference type="Gene3D" id="3.40.50.2300">
    <property type="match status" value="1"/>
</dbReference>
<name>A0A9J6FJM8_HAELO</name>
<dbReference type="OMA" id="RIRSWIM"/>
<dbReference type="GO" id="GO:0038039">
    <property type="term" value="C:G protein-coupled receptor heterodimeric complex"/>
    <property type="evidence" value="ECO:0007669"/>
    <property type="project" value="TreeGrafter"/>
</dbReference>
<evidence type="ECO:0000313" key="16">
    <source>
        <dbReference type="Proteomes" id="UP000821853"/>
    </source>
</evidence>
<keyword evidence="2" id="KW-1003">Cell membrane</keyword>
<proteinExistence type="predicted"/>
<protein>
    <recommendedName>
        <fullName evidence="11">Gamma-aminobutyric acid type B receptor subunit 2</fullName>
    </recommendedName>
</protein>
<keyword evidence="6" id="KW-0297">G-protein coupled receptor</keyword>
<keyword evidence="8" id="KW-0675">Receptor</keyword>
<keyword evidence="3 13" id="KW-0812">Transmembrane</keyword>
<dbReference type="InterPro" id="IPR028082">
    <property type="entry name" value="Peripla_BP_I"/>
</dbReference>
<keyword evidence="10" id="KW-0807">Transducer</keyword>
<dbReference type="Pfam" id="PF00003">
    <property type="entry name" value="7tm_3"/>
    <property type="match status" value="1"/>
</dbReference>
<dbReference type="PANTHER" id="PTHR10519">
    <property type="entry name" value="GABA-B RECEPTOR"/>
    <property type="match status" value="1"/>
</dbReference>
<evidence type="ECO:0000259" key="14">
    <source>
        <dbReference type="PROSITE" id="PS50259"/>
    </source>
</evidence>
<keyword evidence="4" id="KW-0732">Signal</keyword>
<dbReference type="SUPFAM" id="SSF53822">
    <property type="entry name" value="Periplasmic binding protein-like I"/>
    <property type="match status" value="1"/>
</dbReference>
<sequence length="520" mass="60017">MRDRRANKHQRKNLSNDRTSELTYADTHPMYTMENYPNFFRVVPSESVFNHARVSLLKHFNWTRVGTLYQTNPRYALPHSRLLTVLDSANIQIDEVQGIGEGDDIEHELEKLKEKDVRIILGNFDEYWARKVFCQAFKMGMYGRKYQWIIVAMYAERWWETPQPDVSCEPAQIVEAVEGYIGTDLLPLSTSENITVSGLTPTEYEAEYNLMRTNEYSRFHGYAYDGIWALALSIHAVIVRLRANDTRISEFDYRKRSWGRLFNEALNDTNFIGVTGPVRFFRNERKGQILLKQFQTNDGCADVFVAENQEVKIGEYDCLTETLDLNKGLPIIWRGGRDPPMDRTLIVIQRTRVNLTIYASLCIFCVLGIILASVFLVINIKYIKMSSPYLNNLIIVGCILTYTSVILLGMDSGFTSVANFPYICAARAWVLMSGFTLAFGAMFSKTWRVHAIFTNIKLNKKVIKDYKLFMVVGVFLMLDVIILTTWQIVDPFYREARRGQPVVSGRVCYQRALRRHASLC</sequence>
<gene>
    <name evidence="15" type="ORF">HPB48_007868</name>
</gene>
<evidence type="ECO:0000256" key="9">
    <source>
        <dbReference type="ARBA" id="ARBA00023180"/>
    </source>
</evidence>
<dbReference type="VEuPathDB" id="VectorBase:HLOH_044953"/>
<evidence type="ECO:0000256" key="3">
    <source>
        <dbReference type="ARBA" id="ARBA00022692"/>
    </source>
</evidence>
<dbReference type="OrthoDB" id="17569at2759"/>
<accession>A0A9J6FJM8</accession>
<evidence type="ECO:0000256" key="8">
    <source>
        <dbReference type="ARBA" id="ARBA00023170"/>
    </source>
</evidence>
<evidence type="ECO:0000256" key="13">
    <source>
        <dbReference type="SAM" id="Phobius"/>
    </source>
</evidence>
<evidence type="ECO:0000256" key="7">
    <source>
        <dbReference type="ARBA" id="ARBA00023136"/>
    </source>
</evidence>
<dbReference type="Proteomes" id="UP000821853">
    <property type="component" value="Chromosome 2"/>
</dbReference>
<reference evidence="15 16" key="1">
    <citation type="journal article" date="2020" name="Cell">
        <title>Large-Scale Comparative Analyses of Tick Genomes Elucidate Their Genetic Diversity and Vector Capacities.</title>
        <authorList>
            <consortium name="Tick Genome and Microbiome Consortium (TIGMIC)"/>
            <person name="Jia N."/>
            <person name="Wang J."/>
            <person name="Shi W."/>
            <person name="Du L."/>
            <person name="Sun Y."/>
            <person name="Zhan W."/>
            <person name="Jiang J.F."/>
            <person name="Wang Q."/>
            <person name="Zhang B."/>
            <person name="Ji P."/>
            <person name="Bell-Sakyi L."/>
            <person name="Cui X.M."/>
            <person name="Yuan T.T."/>
            <person name="Jiang B.G."/>
            <person name="Yang W.F."/>
            <person name="Lam T.T."/>
            <person name="Chang Q.C."/>
            <person name="Ding S.J."/>
            <person name="Wang X.J."/>
            <person name="Zhu J.G."/>
            <person name="Ruan X.D."/>
            <person name="Zhao L."/>
            <person name="Wei J.T."/>
            <person name="Ye R.Z."/>
            <person name="Que T.C."/>
            <person name="Du C.H."/>
            <person name="Zhou Y.H."/>
            <person name="Cheng J.X."/>
            <person name="Dai P.F."/>
            <person name="Guo W.B."/>
            <person name="Han X.H."/>
            <person name="Huang E.J."/>
            <person name="Li L.F."/>
            <person name="Wei W."/>
            <person name="Gao Y.C."/>
            <person name="Liu J.Z."/>
            <person name="Shao H.Z."/>
            <person name="Wang X."/>
            <person name="Wang C.C."/>
            <person name="Yang T.C."/>
            <person name="Huo Q.B."/>
            <person name="Li W."/>
            <person name="Chen H.Y."/>
            <person name="Chen S.E."/>
            <person name="Zhou L.G."/>
            <person name="Ni X.B."/>
            <person name="Tian J.H."/>
            <person name="Sheng Y."/>
            <person name="Liu T."/>
            <person name="Pan Y.S."/>
            <person name="Xia L.Y."/>
            <person name="Li J."/>
            <person name="Zhao F."/>
            <person name="Cao W.C."/>
        </authorList>
    </citation>
    <scope>NUCLEOTIDE SEQUENCE [LARGE SCALE GENOMIC DNA]</scope>
    <source>
        <strain evidence="15">HaeL-2018</strain>
    </source>
</reference>
<dbReference type="InterPro" id="IPR001828">
    <property type="entry name" value="ANF_lig-bd_rcpt"/>
</dbReference>
<keyword evidence="5 13" id="KW-1133">Transmembrane helix</keyword>
<dbReference type="GO" id="GO:0004965">
    <property type="term" value="F:G protein-coupled GABA receptor activity"/>
    <property type="evidence" value="ECO:0007669"/>
    <property type="project" value="InterPro"/>
</dbReference>